<dbReference type="STRING" id="1777141.AWB80_04180"/>
<dbReference type="AlphaFoldDB" id="A0A158BUT8"/>
<reference evidence="1" key="1">
    <citation type="submission" date="2016-01" db="EMBL/GenBank/DDBJ databases">
        <authorList>
            <person name="Peeters C."/>
        </authorList>
    </citation>
    <scope>NUCLEOTIDE SEQUENCE [LARGE SCALE GENOMIC DNA]</scope>
    <source>
        <strain evidence="1">LMG 29323</strain>
    </source>
</reference>
<gene>
    <name evidence="1" type="ORF">AWB80_04180</name>
</gene>
<evidence type="ECO:0000313" key="1">
    <source>
        <dbReference type="EMBL" id="SAK73853.1"/>
    </source>
</evidence>
<dbReference type="InterPro" id="IPR016932">
    <property type="entry name" value="UCP029669"/>
</dbReference>
<dbReference type="EMBL" id="FCOE02000013">
    <property type="protein sequence ID" value="SAK73853.1"/>
    <property type="molecule type" value="Genomic_DNA"/>
</dbReference>
<accession>A0A158BUT8</accession>
<organism evidence="1 2">
    <name type="scientific">Caballeronia pedi</name>
    <dbReference type="NCBI Taxonomy" id="1777141"/>
    <lineage>
        <taxon>Bacteria</taxon>
        <taxon>Pseudomonadati</taxon>
        <taxon>Pseudomonadota</taxon>
        <taxon>Betaproteobacteria</taxon>
        <taxon>Burkholderiales</taxon>
        <taxon>Burkholderiaceae</taxon>
        <taxon>Caballeronia</taxon>
    </lineage>
</organism>
<dbReference type="CDD" id="cd16390">
    <property type="entry name" value="ParB_N_Srx_like"/>
    <property type="match status" value="1"/>
</dbReference>
<keyword evidence="2" id="KW-1185">Reference proteome</keyword>
<dbReference type="Gene3D" id="3.90.1530.10">
    <property type="entry name" value="Conserved hypothetical protein from pyrococcus furiosus pfu- 392566-001, ParB domain"/>
    <property type="match status" value="1"/>
</dbReference>
<dbReference type="SUPFAM" id="SSF110849">
    <property type="entry name" value="ParB/Sulfiredoxin"/>
    <property type="match status" value="1"/>
</dbReference>
<dbReference type="PIRSF" id="PIRSF029669">
    <property type="entry name" value="UCP029669"/>
    <property type="match status" value="1"/>
</dbReference>
<dbReference type="InterPro" id="IPR036086">
    <property type="entry name" value="ParB/Sulfiredoxin_sf"/>
</dbReference>
<protein>
    <submittedName>
        <fullName evidence="1">Chromosome partitioning protein ParB</fullName>
    </submittedName>
</protein>
<sequence>MRTLRIDQLRPTQMTHGLREVRQKIKAYRKLKGHDLEMAIAEKPVPIVYGPDQAPYVIDHHHVAAALWQAKVKRVPFVLFKDLSHLSMAEFWLTLENNRWTYPYNALGQRVTFLDMPQHVWDLENDEFRSLSASVRDAGGYEKTSVPLEEFRWADFFRRHLPSPHSDAEFDSLVKKAVELAKSRAALGLPGYLGPTDDQLSAFVKA</sequence>
<evidence type="ECO:0000313" key="2">
    <source>
        <dbReference type="Proteomes" id="UP000054911"/>
    </source>
</evidence>
<dbReference type="Proteomes" id="UP000054911">
    <property type="component" value="Unassembled WGS sequence"/>
</dbReference>
<dbReference type="Gene3D" id="1.10.8.10">
    <property type="entry name" value="DNA helicase RuvA subunit, C-terminal domain"/>
    <property type="match status" value="1"/>
</dbReference>
<name>A0A158BUT8_9BURK</name>
<dbReference type="RefSeq" id="WP_061176569.1">
    <property type="nucleotide sequence ID" value="NZ_FCOE02000013.1"/>
</dbReference>
<dbReference type="Pfam" id="PF08857">
    <property type="entry name" value="ParBc_2"/>
    <property type="match status" value="1"/>
</dbReference>
<proteinExistence type="predicted"/>
<dbReference type="InterPro" id="IPR014956">
    <property type="entry name" value="ParBc_2"/>
</dbReference>
<dbReference type="OrthoDB" id="323572at2"/>
<comment type="caution">
    <text evidence="1">The sequence shown here is derived from an EMBL/GenBank/DDBJ whole genome shotgun (WGS) entry which is preliminary data.</text>
</comment>